<dbReference type="OrthoDB" id="1391397at2"/>
<dbReference type="RefSeq" id="WP_146237200.1">
    <property type="nucleotide sequence ID" value="NZ_QJSX01000004.1"/>
</dbReference>
<evidence type="ECO:0000313" key="4">
    <source>
        <dbReference type="Proteomes" id="UP000248326"/>
    </source>
</evidence>
<evidence type="ECO:0008006" key="5">
    <source>
        <dbReference type="Google" id="ProtNLM"/>
    </source>
</evidence>
<dbReference type="Gene3D" id="2.60.40.10">
    <property type="entry name" value="Immunoglobulins"/>
    <property type="match status" value="1"/>
</dbReference>
<name>A0A318S875_9DEIO</name>
<dbReference type="Proteomes" id="UP000248326">
    <property type="component" value="Unassembled WGS sequence"/>
</dbReference>
<dbReference type="AlphaFoldDB" id="A0A318S875"/>
<dbReference type="InterPro" id="IPR055371">
    <property type="entry name" value="SpaA_PFL_dom_4"/>
</dbReference>
<feature type="domain" description="SpaA-like prealbumin fold" evidence="1">
    <location>
        <begin position="811"/>
        <end position="898"/>
    </location>
</feature>
<dbReference type="Pfam" id="PF24514">
    <property type="entry name" value="SpaA_4"/>
    <property type="match status" value="2"/>
</dbReference>
<evidence type="ECO:0000313" key="3">
    <source>
        <dbReference type="EMBL" id="PYE54735.1"/>
    </source>
</evidence>
<gene>
    <name evidence="3" type="ORF">DES52_1045</name>
</gene>
<dbReference type="InterPro" id="IPR045826">
    <property type="entry name" value="SpaA_PFL_dom_2"/>
</dbReference>
<organism evidence="3 4">
    <name type="scientific">Deinococcus yavapaiensis KR-236</name>
    <dbReference type="NCBI Taxonomy" id="694435"/>
    <lineage>
        <taxon>Bacteria</taxon>
        <taxon>Thermotogati</taxon>
        <taxon>Deinococcota</taxon>
        <taxon>Deinococci</taxon>
        <taxon>Deinococcales</taxon>
        <taxon>Deinococcaceae</taxon>
        <taxon>Deinococcus</taxon>
    </lineage>
</organism>
<proteinExistence type="predicted"/>
<sequence>MSITPRDRTRRPNLIKGMLAAGTLTLLSACGQSSLTSSSAPNGSSASAARDPSPIVALADISPAADPDSVSFTLEGCRNNGTITLPNSGGKFICPDGAYTTGNLGKGWNELDLVPYRVTAKAGNSAPSSQTYTVSIVVDNEDAGKPGYDVLSVPVLNTALSSPSGCSVATVDDPAKILTPGLGGIDKSLYRRMNVTQARNTTCVYDYYARLALGSHLFPGSSLHANLANKVLGTAGIGSKDVSIPVKEILPQELRKDMSATQGTDSVWNVTKAATPASVLFPDTCDVNAPRSKPVSIRVTWTKGAPTPSGQVTVTTNIYAKNPASRLITVNVSDVIRSGTSVLDTISTAMGGVDVAANTELLVLTHSFLVPAGTADLNDIATASYTDKVTGVAVPGTTTATASATVQSNGTSTNQTASVSDVESLVGAGFTFSTDSFAFTPTGPSGSFSSYTAGTATSGPVTWTSGTLSAGGYVDFSKTVYVAAGGVSSTGTLSDTATLTTSGSVTANASASVNISSDARVKLTIDKTIPNVLSGNETQTFTFRVYDASNVEVATPTISFAAGETSKSVTVSNLAPGTYTVKEDAATGWAAQSDQTAAIALPSCSGSVSFANVVPPASAKVRKVTLPAGSEAGWEMTLTGPGTPAGGEKVTTTGTGSVTFTTALQEGSYTITETSKTGFDQTSASTECSFTVNYPADAARVFDCVFTNTKRGTIIVEKQTNPDGASGTFAFTGTAAGSIGDGQTIVVSNLAPGTYTSTEAVPAGWDLSSIVCDDNASATASSGSVSTKTATFKLDAGETVKCVFTNLKLPKLTVVKVVNNDFGGTKGVSDFTLKVNSTNVTSGVTNTYPVGNYTVSEATPLPYGYTQDSIVCVNNLTNATTNGGAVNLAAGDDKTCTITNSDSPATIVIVKYATPANGSFAFTTTGSGYTAGFTLTGATTGDTNKNVTTNLGAGTYKATENTQLGWYLTAIGGSNDPTTPDACMVSGQGGSTGQGDLNTQTATINLKMGDTVTCVFENTGQGVTRTQGFWSTHPNLALIAWTGGALGKNSFPGVTSISGIGDMALCGKPVVAGSLTVTGSSDLMGGFWSGISKTSQNKSRSALDQSRMQLLQQLLAAELNASAFGSVPSGGMGKFAAWEAAYCGTNATAMQKAQQEAANFNQNGDSGTFTPGTAANSKLARAIANYVRWDSLP</sequence>
<dbReference type="EMBL" id="QJSX01000004">
    <property type="protein sequence ID" value="PYE54735.1"/>
    <property type="molecule type" value="Genomic_DNA"/>
</dbReference>
<protein>
    <recommendedName>
        <fullName evidence="5">Ig-like domain-containing protein</fullName>
    </recommendedName>
</protein>
<comment type="caution">
    <text evidence="3">The sequence shown here is derived from an EMBL/GenBank/DDBJ whole genome shotgun (WGS) entry which is preliminary data.</text>
</comment>
<dbReference type="Gene3D" id="2.40.160.150">
    <property type="match status" value="1"/>
</dbReference>
<dbReference type="PROSITE" id="PS51257">
    <property type="entry name" value="PROKAR_LIPOPROTEIN"/>
    <property type="match status" value="1"/>
</dbReference>
<feature type="domain" description="SpaA-like prealbumin fold" evidence="2">
    <location>
        <begin position="907"/>
        <end position="1019"/>
    </location>
</feature>
<feature type="domain" description="SpaA-like prealbumin fold" evidence="2">
    <location>
        <begin position="715"/>
        <end position="807"/>
    </location>
</feature>
<dbReference type="Pfam" id="PF19403">
    <property type="entry name" value="SpaA_2"/>
    <property type="match status" value="1"/>
</dbReference>
<evidence type="ECO:0000259" key="1">
    <source>
        <dbReference type="Pfam" id="PF19403"/>
    </source>
</evidence>
<keyword evidence="4" id="KW-1185">Reference proteome</keyword>
<accession>A0A318S875</accession>
<reference evidence="3 4" key="1">
    <citation type="submission" date="2018-06" db="EMBL/GenBank/DDBJ databases">
        <title>Genomic Encyclopedia of Type Strains, Phase IV (KMG-IV): sequencing the most valuable type-strain genomes for metagenomic binning, comparative biology and taxonomic classification.</title>
        <authorList>
            <person name="Goeker M."/>
        </authorList>
    </citation>
    <scope>NUCLEOTIDE SEQUENCE [LARGE SCALE GENOMIC DNA]</scope>
    <source>
        <strain evidence="3 4">DSM 18048</strain>
    </source>
</reference>
<dbReference type="InterPro" id="IPR013783">
    <property type="entry name" value="Ig-like_fold"/>
</dbReference>
<evidence type="ECO:0000259" key="2">
    <source>
        <dbReference type="Pfam" id="PF24514"/>
    </source>
</evidence>